<comment type="caution">
    <text evidence="5">The sequence shown here is derived from an EMBL/GenBank/DDBJ whole genome shotgun (WGS) entry which is preliminary data.</text>
</comment>
<evidence type="ECO:0000256" key="3">
    <source>
        <dbReference type="PROSITE-ProRule" id="PRU00182"/>
    </source>
</evidence>
<dbReference type="PIRSF" id="PIRSF005578">
    <property type="entry name" value="TlyA"/>
    <property type="match status" value="1"/>
</dbReference>
<dbReference type="InterPro" id="IPR002877">
    <property type="entry name" value="RNA_MeTrfase_FtsJ_dom"/>
</dbReference>
<dbReference type="GO" id="GO:0032259">
    <property type="term" value="P:methylation"/>
    <property type="evidence" value="ECO:0007669"/>
    <property type="project" value="UniProtKB-KW"/>
</dbReference>
<evidence type="ECO:0000256" key="1">
    <source>
        <dbReference type="ARBA" id="ARBA00022884"/>
    </source>
</evidence>
<evidence type="ECO:0000256" key="2">
    <source>
        <dbReference type="ARBA" id="ARBA00029460"/>
    </source>
</evidence>
<dbReference type="Pfam" id="PF01479">
    <property type="entry name" value="S4"/>
    <property type="match status" value="1"/>
</dbReference>
<dbReference type="SUPFAM" id="SSF55174">
    <property type="entry name" value="Alpha-L RNA-binding motif"/>
    <property type="match status" value="1"/>
</dbReference>
<dbReference type="Proteomes" id="UP001621714">
    <property type="component" value="Unassembled WGS sequence"/>
</dbReference>
<dbReference type="Gene3D" id="3.10.290.10">
    <property type="entry name" value="RNA-binding S4 domain"/>
    <property type="match status" value="1"/>
</dbReference>
<dbReference type="InterPro" id="IPR004538">
    <property type="entry name" value="Hemolysin_A/TlyA"/>
</dbReference>
<dbReference type="InterPro" id="IPR036986">
    <property type="entry name" value="S4_RNA-bd_sf"/>
</dbReference>
<dbReference type="RefSeq" id="WP_405341285.1">
    <property type="nucleotide sequence ID" value="NZ_JBANFI010000009.1"/>
</dbReference>
<sequence length="253" mass="27732">MLRLDQLLVHQQLAATRTQAAKMLEQGRVYLNKGGHWQVASKPGLKLPEETLLRVEAAEEDQYVSRGALKLKAAIEAGSIQVHNQIALDIGQSTGGFTDYLLQAGVASVVGIDVGHSQLHPRLQSDPRVRALEKVNARYLTPDQLLSAQLPAKYGLIVMDISFISQTLVLPQCPNLMADQGWLITLVKPQFEVGKEHINKHGLVTDTRLYEAVRSKIESKILGLGLSLRGWLASPIQGGDGNNEFLCMAQKIS</sequence>
<reference evidence="5 6" key="1">
    <citation type="submission" date="2024-02" db="EMBL/GenBank/DDBJ databases">
        <title>Marinospirillum sp. MEB 164 isolated from Lonar lake sediment.</title>
        <authorList>
            <person name="Joshi A."/>
            <person name="Thite S."/>
        </authorList>
    </citation>
    <scope>NUCLEOTIDE SEQUENCE [LARGE SCALE GENOMIC DNA]</scope>
    <source>
        <strain evidence="5 6">MEB164</strain>
    </source>
</reference>
<keyword evidence="5" id="KW-0489">Methyltransferase</keyword>
<dbReference type="PROSITE" id="PS50889">
    <property type="entry name" value="S4"/>
    <property type="match status" value="1"/>
</dbReference>
<dbReference type="SUPFAM" id="SSF53335">
    <property type="entry name" value="S-adenosyl-L-methionine-dependent methyltransferases"/>
    <property type="match status" value="1"/>
</dbReference>
<evidence type="ECO:0000259" key="4">
    <source>
        <dbReference type="SMART" id="SM00363"/>
    </source>
</evidence>
<dbReference type="SMART" id="SM00363">
    <property type="entry name" value="S4"/>
    <property type="match status" value="1"/>
</dbReference>
<feature type="domain" description="RNA-binding S4" evidence="4">
    <location>
        <begin position="2"/>
        <end position="72"/>
    </location>
</feature>
<comment type="similarity">
    <text evidence="2">Belongs to the TlyA family.</text>
</comment>
<dbReference type="Gene3D" id="3.40.50.150">
    <property type="entry name" value="Vaccinia Virus protein VP39"/>
    <property type="match status" value="1"/>
</dbReference>
<evidence type="ECO:0000313" key="5">
    <source>
        <dbReference type="EMBL" id="MFK7161783.1"/>
    </source>
</evidence>
<dbReference type="InterPro" id="IPR029063">
    <property type="entry name" value="SAM-dependent_MTases_sf"/>
</dbReference>
<dbReference type="EMBL" id="JBANFI010000009">
    <property type="protein sequence ID" value="MFK7161783.1"/>
    <property type="molecule type" value="Genomic_DNA"/>
</dbReference>
<dbReference type="InterPro" id="IPR047048">
    <property type="entry name" value="TlyA"/>
</dbReference>
<name>A0ABW8PZR8_9GAMM</name>
<dbReference type="GO" id="GO:0008168">
    <property type="term" value="F:methyltransferase activity"/>
    <property type="evidence" value="ECO:0007669"/>
    <property type="project" value="UniProtKB-KW"/>
</dbReference>
<accession>A0ABW8PZR8</accession>
<dbReference type="PANTHER" id="PTHR32319">
    <property type="entry name" value="BACTERIAL HEMOLYSIN-LIKE PROTEIN"/>
    <property type="match status" value="1"/>
</dbReference>
<dbReference type="CDD" id="cd00165">
    <property type="entry name" value="S4"/>
    <property type="match status" value="1"/>
</dbReference>
<organism evidence="5 6">
    <name type="scientific">Marinospirillum alkalitolerans</name>
    <dbReference type="NCBI Taxonomy" id="3123374"/>
    <lineage>
        <taxon>Bacteria</taxon>
        <taxon>Pseudomonadati</taxon>
        <taxon>Pseudomonadota</taxon>
        <taxon>Gammaproteobacteria</taxon>
        <taxon>Oceanospirillales</taxon>
        <taxon>Oceanospirillaceae</taxon>
        <taxon>Marinospirillum</taxon>
    </lineage>
</organism>
<dbReference type="Pfam" id="PF01728">
    <property type="entry name" value="FtsJ"/>
    <property type="match status" value="1"/>
</dbReference>
<dbReference type="PANTHER" id="PTHR32319:SF0">
    <property type="entry name" value="BACTERIAL HEMOLYSIN-LIKE PROTEIN"/>
    <property type="match status" value="1"/>
</dbReference>
<keyword evidence="6" id="KW-1185">Reference proteome</keyword>
<proteinExistence type="inferred from homology"/>
<dbReference type="InterPro" id="IPR002942">
    <property type="entry name" value="S4_RNA-bd"/>
</dbReference>
<protein>
    <submittedName>
        <fullName evidence="5">TlyA family RNA methyltransferase</fullName>
    </submittedName>
</protein>
<keyword evidence="1 3" id="KW-0694">RNA-binding</keyword>
<keyword evidence="5" id="KW-0808">Transferase</keyword>
<gene>
    <name evidence="5" type="ORF">V6U78_12135</name>
</gene>
<evidence type="ECO:0000313" key="6">
    <source>
        <dbReference type="Proteomes" id="UP001621714"/>
    </source>
</evidence>